<dbReference type="OrthoDB" id="9811611at2"/>
<name>A0A1I2D3S0_9BACI</name>
<feature type="domain" description="Type I restriction modification DNA specificity" evidence="4">
    <location>
        <begin position="57"/>
        <end position="191"/>
    </location>
</feature>
<dbReference type="Pfam" id="PF01420">
    <property type="entry name" value="Methylase_S"/>
    <property type="match status" value="2"/>
</dbReference>
<keyword evidence="2" id="KW-0680">Restriction system</keyword>
<evidence type="ECO:0000256" key="3">
    <source>
        <dbReference type="ARBA" id="ARBA00023125"/>
    </source>
</evidence>
<dbReference type="CDD" id="cd17259">
    <property type="entry name" value="RMtype1_S_StySKI-TRD2-CR2_like"/>
    <property type="match status" value="1"/>
</dbReference>
<keyword evidence="6" id="KW-1185">Reference proteome</keyword>
<dbReference type="GO" id="GO:0003677">
    <property type="term" value="F:DNA binding"/>
    <property type="evidence" value="ECO:0007669"/>
    <property type="project" value="UniProtKB-KW"/>
</dbReference>
<dbReference type="Proteomes" id="UP000199516">
    <property type="component" value="Unassembled WGS sequence"/>
</dbReference>
<proteinExistence type="inferred from homology"/>
<keyword evidence="3" id="KW-0238">DNA-binding</keyword>
<accession>A0A1I2D3S0</accession>
<comment type="similarity">
    <text evidence="1">Belongs to the type-I restriction system S methylase family.</text>
</comment>
<evidence type="ECO:0000256" key="2">
    <source>
        <dbReference type="ARBA" id="ARBA00022747"/>
    </source>
</evidence>
<dbReference type="InterPro" id="IPR044946">
    <property type="entry name" value="Restrct_endonuc_typeI_TRD_sf"/>
</dbReference>
<dbReference type="AlphaFoldDB" id="A0A1I2D3S0"/>
<dbReference type="EMBL" id="FONT01000003">
    <property type="protein sequence ID" value="SFE75178.1"/>
    <property type="molecule type" value="Genomic_DNA"/>
</dbReference>
<organism evidence="5 6">
    <name type="scientific">Alteribacillus iranensis</name>
    <dbReference type="NCBI Taxonomy" id="930128"/>
    <lineage>
        <taxon>Bacteria</taxon>
        <taxon>Bacillati</taxon>
        <taxon>Bacillota</taxon>
        <taxon>Bacilli</taxon>
        <taxon>Bacillales</taxon>
        <taxon>Bacillaceae</taxon>
        <taxon>Alteribacillus</taxon>
    </lineage>
</organism>
<evidence type="ECO:0000259" key="4">
    <source>
        <dbReference type="Pfam" id="PF01420"/>
    </source>
</evidence>
<protein>
    <submittedName>
        <fullName evidence="5">Type I restriction enzyme, S subunit</fullName>
    </submittedName>
</protein>
<evidence type="ECO:0000313" key="6">
    <source>
        <dbReference type="Proteomes" id="UP000199516"/>
    </source>
</evidence>
<gene>
    <name evidence="5" type="ORF">SAMN05192532_103390</name>
</gene>
<feature type="domain" description="Type I restriction modification DNA specificity" evidence="4">
    <location>
        <begin position="222"/>
        <end position="404"/>
    </location>
</feature>
<dbReference type="Gene3D" id="1.10.287.1120">
    <property type="entry name" value="Bipartite methylase S protein"/>
    <property type="match status" value="1"/>
</dbReference>
<evidence type="ECO:0000256" key="1">
    <source>
        <dbReference type="ARBA" id="ARBA00010923"/>
    </source>
</evidence>
<dbReference type="GO" id="GO:0009307">
    <property type="term" value="P:DNA restriction-modification system"/>
    <property type="evidence" value="ECO:0007669"/>
    <property type="project" value="UniProtKB-KW"/>
</dbReference>
<sequence length="431" mass="48959">MVSEKKWETKNLEQVTDNRMKHSLVGGPFGSDLKVSDYTELGVRVIQLQNIKDGFFNEEYKIYTSASKADELIKCNIYPGDIIIAKMAEPLARACIVPESEERYVMASDGIRLVVDEDRFDKKYVLYYINSPLFRNQAISNSTGTTRLRIGLSTLKKLKLLIPPLKEQQKIAAILTSVDEAIEKTEAIIEQTEKVKKGVMQQLLTKGIGHTKFKKTEIGEIPEGWECVPLGKLIKVQGGYAFKSKDAKQVGTKWVKIANVGIGEITWSDQSFLPNEFLNEYSEYVLDENDLVMAMTRPVIRNQAKVARLDEKDTPSLLNQRVCRFKIKDSLNSEFFYQFARSRYFANEISLRIAGTDPPNISSGQIESILMPLPPKEEQDEISKILLTHDKKISTENSRYHQLNVLKQGLMQILLTGKVRVKVDEDQEVPS</sequence>
<dbReference type="InterPro" id="IPR000055">
    <property type="entry name" value="Restrct_endonuc_typeI_TRD"/>
</dbReference>
<dbReference type="InterPro" id="IPR052021">
    <property type="entry name" value="Type-I_RS_S_subunit"/>
</dbReference>
<dbReference type="STRING" id="930128.SAMN05192532_103390"/>
<reference evidence="5 6" key="1">
    <citation type="submission" date="2016-10" db="EMBL/GenBank/DDBJ databases">
        <authorList>
            <person name="de Groot N.N."/>
        </authorList>
    </citation>
    <scope>NUCLEOTIDE SEQUENCE [LARGE SCALE GENOMIC DNA]</scope>
    <source>
        <strain evidence="5 6">DSM 23995</strain>
    </source>
</reference>
<dbReference type="PANTHER" id="PTHR30408">
    <property type="entry name" value="TYPE-1 RESTRICTION ENZYME ECOKI SPECIFICITY PROTEIN"/>
    <property type="match status" value="1"/>
</dbReference>
<dbReference type="Gene3D" id="3.90.220.20">
    <property type="entry name" value="DNA methylase specificity domains"/>
    <property type="match status" value="2"/>
</dbReference>
<evidence type="ECO:0000313" key="5">
    <source>
        <dbReference type="EMBL" id="SFE75178.1"/>
    </source>
</evidence>
<dbReference type="PANTHER" id="PTHR30408:SF12">
    <property type="entry name" value="TYPE I RESTRICTION ENZYME MJAVIII SPECIFICITY SUBUNIT"/>
    <property type="match status" value="1"/>
</dbReference>
<dbReference type="SUPFAM" id="SSF116734">
    <property type="entry name" value="DNA methylase specificity domain"/>
    <property type="match status" value="2"/>
</dbReference>